<reference evidence="1" key="1">
    <citation type="submission" date="2019-08" db="EMBL/GenBank/DDBJ databases">
        <title>Genome sequence of Clostridiales bacterium MT110.</title>
        <authorList>
            <person name="Cao J."/>
        </authorList>
    </citation>
    <scope>NUCLEOTIDE SEQUENCE</scope>
    <source>
        <strain evidence="1">MT110</strain>
    </source>
</reference>
<sequence length="100" mass="11487">MIIGMNPLILDQSFEFVIMLAAGMTIMIFHDLYLKLKIKFQPSKKTSFIQDVLFWLFAALLTCSFLYYSSFGRLSFHALLAFGAGAVLWKKFFCATINNR</sequence>
<proteinExistence type="predicted"/>
<evidence type="ECO:0000313" key="1">
    <source>
        <dbReference type="EMBL" id="QOX64933.1"/>
    </source>
</evidence>
<evidence type="ECO:0000313" key="2">
    <source>
        <dbReference type="Proteomes" id="UP000594014"/>
    </source>
</evidence>
<organism evidence="1 2">
    <name type="scientific">Anoxybacterium hadale</name>
    <dbReference type="NCBI Taxonomy" id="3408580"/>
    <lineage>
        <taxon>Bacteria</taxon>
        <taxon>Bacillati</taxon>
        <taxon>Bacillota</taxon>
        <taxon>Clostridia</taxon>
        <taxon>Peptostreptococcales</taxon>
        <taxon>Anaerovoracaceae</taxon>
        <taxon>Anoxybacterium</taxon>
    </lineage>
</organism>
<accession>A0ACD1AFI5</accession>
<dbReference type="Proteomes" id="UP000594014">
    <property type="component" value="Chromosome"/>
</dbReference>
<name>A0ACD1AFI5_9FIRM</name>
<gene>
    <name evidence="1" type="ORF">FRZ06_17060</name>
</gene>
<dbReference type="EMBL" id="CP042469">
    <property type="protein sequence ID" value="QOX64933.1"/>
    <property type="molecule type" value="Genomic_DNA"/>
</dbReference>
<protein>
    <submittedName>
        <fullName evidence="1">Uncharacterized protein</fullName>
    </submittedName>
</protein>
<keyword evidence="2" id="KW-1185">Reference proteome</keyword>